<protein>
    <recommendedName>
        <fullName evidence="3">Elongation factor Ts, mitochondrial</fullName>
        <shortName evidence="3">EF-Ts</shortName>
        <shortName evidence="3">EF-TsMt</shortName>
    </recommendedName>
</protein>
<feature type="domain" description="Translation elongation factor EFTs/EF1B dimerisation" evidence="5">
    <location>
        <begin position="99"/>
        <end position="311"/>
    </location>
</feature>
<comment type="similarity">
    <text evidence="3 4">Belongs to the EF-Ts family.</text>
</comment>
<dbReference type="GO" id="GO:0003746">
    <property type="term" value="F:translation elongation factor activity"/>
    <property type="evidence" value="ECO:0007669"/>
    <property type="project" value="UniProtKB-UniRule"/>
</dbReference>
<proteinExistence type="inferred from homology"/>
<dbReference type="NCBIfam" id="TIGR00116">
    <property type="entry name" value="tsf"/>
    <property type="match status" value="1"/>
</dbReference>
<dbReference type="InterPro" id="IPR014039">
    <property type="entry name" value="Transl_elong_EFTs/EF1B_dimer"/>
</dbReference>
<gene>
    <name evidence="6" type="ORF">TrST_g2918</name>
</gene>
<comment type="caution">
    <text evidence="6">The sequence shown here is derived from an EMBL/GenBank/DDBJ whole genome shotgun (WGS) entry which is preliminary data.</text>
</comment>
<dbReference type="Proteomes" id="UP001165085">
    <property type="component" value="Unassembled WGS sequence"/>
</dbReference>
<dbReference type="Pfam" id="PF00889">
    <property type="entry name" value="EF_TS"/>
    <property type="match status" value="1"/>
</dbReference>
<organism evidence="6 7">
    <name type="scientific">Triparma strigata</name>
    <dbReference type="NCBI Taxonomy" id="1606541"/>
    <lineage>
        <taxon>Eukaryota</taxon>
        <taxon>Sar</taxon>
        <taxon>Stramenopiles</taxon>
        <taxon>Ochrophyta</taxon>
        <taxon>Bolidophyceae</taxon>
        <taxon>Parmales</taxon>
        <taxon>Triparmaceae</taxon>
        <taxon>Triparma</taxon>
    </lineage>
</organism>
<dbReference type="EMBL" id="BRXY01000416">
    <property type="protein sequence ID" value="GMH93623.1"/>
    <property type="molecule type" value="Genomic_DNA"/>
</dbReference>
<dbReference type="InterPro" id="IPR018101">
    <property type="entry name" value="Transl_elong_Ts_CS"/>
</dbReference>
<dbReference type="InterPro" id="IPR001816">
    <property type="entry name" value="Transl_elong_EFTs/EF1B"/>
</dbReference>
<dbReference type="SUPFAM" id="SSF54713">
    <property type="entry name" value="Elongation factor Ts (EF-Ts), dimerisation domain"/>
    <property type="match status" value="1"/>
</dbReference>
<keyword evidence="2 3" id="KW-0648">Protein biosynthesis</keyword>
<keyword evidence="7" id="KW-1185">Reference proteome</keyword>
<evidence type="ECO:0000313" key="7">
    <source>
        <dbReference type="Proteomes" id="UP001165085"/>
    </source>
</evidence>
<dbReference type="OrthoDB" id="277235at2759"/>
<keyword evidence="1 3" id="KW-0251">Elongation factor</keyword>
<dbReference type="GO" id="GO:0005739">
    <property type="term" value="C:mitochondrion"/>
    <property type="evidence" value="ECO:0007669"/>
    <property type="project" value="UniProtKB-SubCell"/>
</dbReference>
<dbReference type="InterPro" id="IPR036402">
    <property type="entry name" value="EF-Ts_dimer_sf"/>
</dbReference>
<dbReference type="Gene3D" id="3.30.479.20">
    <property type="entry name" value="Elongation factor Ts, dimerisation domain"/>
    <property type="match status" value="2"/>
</dbReference>
<dbReference type="AlphaFoldDB" id="A0A9W7BVQ8"/>
<dbReference type="Gene3D" id="1.10.286.20">
    <property type="match status" value="1"/>
</dbReference>
<accession>A0A9W7BVQ8</accession>
<name>A0A9W7BVQ8_9STRA</name>
<dbReference type="PROSITE" id="PS01127">
    <property type="entry name" value="EF_TS_2"/>
    <property type="match status" value="1"/>
</dbReference>
<keyword evidence="3" id="KW-0496">Mitochondrion</keyword>
<sequence>MLSQLRLSAKSGIRLLSTASPPAALVKELRVLSGSAPLLACRNALSETSVEGTFDVTLALKHLRSTQTSKTKSKTSGRVMSEGAITFTKSGFGGASGLALTCETDFAAKSETFVNFSIDLLGNLKEKVEKADGFKNLELHTGNEIIDNDAHLKKIWDEALLGVRENMSVRAAFSVTGDSYFCSYVHNKLGGDESSDVGKVGAVVELKGSVDAEKLEEVGKKLAMHVVAASPKYLSIDDIPEEVMEEEKSILAKQLEDDKKPADIKEKIMKGKLNKWASQICLLEQEHVADADGGAVKKVLKREKISCEGFVLL</sequence>
<evidence type="ECO:0000313" key="6">
    <source>
        <dbReference type="EMBL" id="GMH93623.1"/>
    </source>
</evidence>
<evidence type="ECO:0000256" key="1">
    <source>
        <dbReference type="ARBA" id="ARBA00022768"/>
    </source>
</evidence>
<evidence type="ECO:0000256" key="3">
    <source>
        <dbReference type="HAMAP-Rule" id="MF_03135"/>
    </source>
</evidence>
<evidence type="ECO:0000259" key="5">
    <source>
        <dbReference type="Pfam" id="PF00889"/>
    </source>
</evidence>
<evidence type="ECO:0000256" key="4">
    <source>
        <dbReference type="RuleBase" id="RU000642"/>
    </source>
</evidence>
<dbReference type="PANTHER" id="PTHR11741:SF0">
    <property type="entry name" value="ELONGATION FACTOR TS, MITOCHONDRIAL"/>
    <property type="match status" value="1"/>
</dbReference>
<dbReference type="GO" id="GO:0070125">
    <property type="term" value="P:mitochondrial translational elongation"/>
    <property type="evidence" value="ECO:0007669"/>
    <property type="project" value="TreeGrafter"/>
</dbReference>
<evidence type="ECO:0000256" key="2">
    <source>
        <dbReference type="ARBA" id="ARBA00022917"/>
    </source>
</evidence>
<dbReference type="PANTHER" id="PTHR11741">
    <property type="entry name" value="ELONGATION FACTOR TS"/>
    <property type="match status" value="1"/>
</dbReference>
<dbReference type="HAMAP" id="MF_00050">
    <property type="entry name" value="EF_Ts"/>
    <property type="match status" value="1"/>
</dbReference>
<comment type="function">
    <text evidence="3 4">Associates with the EF-Tu.GDP complex and induces the exchange of GDP to GTP. It remains bound to the aminoacyl-tRNA.EF-Tu.GTP complex up to the GTP hydrolysis stage on the ribosome.</text>
</comment>
<comment type="subcellular location">
    <subcellularLocation>
        <location evidence="3">Mitochondrion</location>
    </subcellularLocation>
</comment>
<reference evidence="7" key="1">
    <citation type="journal article" date="2023" name="Commun. Biol.">
        <title>Genome analysis of Parmales, the sister group of diatoms, reveals the evolutionary specialization of diatoms from phago-mixotrophs to photoautotrophs.</title>
        <authorList>
            <person name="Ban H."/>
            <person name="Sato S."/>
            <person name="Yoshikawa S."/>
            <person name="Yamada K."/>
            <person name="Nakamura Y."/>
            <person name="Ichinomiya M."/>
            <person name="Sato N."/>
            <person name="Blanc-Mathieu R."/>
            <person name="Endo H."/>
            <person name="Kuwata A."/>
            <person name="Ogata H."/>
        </authorList>
    </citation>
    <scope>NUCLEOTIDE SEQUENCE [LARGE SCALE GENOMIC DNA]</scope>
    <source>
        <strain evidence="7">NIES 3701</strain>
    </source>
</reference>